<dbReference type="EMBL" id="CAJJDP010000021">
    <property type="protein sequence ID" value="CAD8148768.1"/>
    <property type="molecule type" value="Genomic_DNA"/>
</dbReference>
<dbReference type="Proteomes" id="UP000683925">
    <property type="component" value="Unassembled WGS sequence"/>
</dbReference>
<evidence type="ECO:0000313" key="2">
    <source>
        <dbReference type="EMBL" id="CAD8148772.1"/>
    </source>
</evidence>
<sequence>MIKLFATAFRPAISQQRSFQRQFQYNFTKISKKDQERLDKKQEKQNLGLSKIIDFTLSIKLSSINMPRNFKKLQRNCKQVT</sequence>
<name>A0A8S1TAG4_PAROT</name>
<comment type="caution">
    <text evidence="1">The sequence shown here is derived from an EMBL/GenBank/DDBJ whole genome shotgun (WGS) entry which is preliminary data.</text>
</comment>
<evidence type="ECO:0000313" key="1">
    <source>
        <dbReference type="EMBL" id="CAD8148768.1"/>
    </source>
</evidence>
<proteinExistence type="predicted"/>
<dbReference type="AlphaFoldDB" id="A0A8S1TAG4"/>
<dbReference type="EMBL" id="CAJJDP010000021">
    <property type="protein sequence ID" value="CAD8148772.1"/>
    <property type="molecule type" value="Genomic_DNA"/>
</dbReference>
<reference evidence="1" key="1">
    <citation type="submission" date="2021-01" db="EMBL/GenBank/DDBJ databases">
        <authorList>
            <consortium name="Genoscope - CEA"/>
            <person name="William W."/>
        </authorList>
    </citation>
    <scope>NUCLEOTIDE SEQUENCE</scope>
</reference>
<evidence type="ECO:0000313" key="3">
    <source>
        <dbReference type="Proteomes" id="UP000683925"/>
    </source>
</evidence>
<organism evidence="1 3">
    <name type="scientific">Paramecium octaurelia</name>
    <dbReference type="NCBI Taxonomy" id="43137"/>
    <lineage>
        <taxon>Eukaryota</taxon>
        <taxon>Sar</taxon>
        <taxon>Alveolata</taxon>
        <taxon>Ciliophora</taxon>
        <taxon>Intramacronucleata</taxon>
        <taxon>Oligohymenophorea</taxon>
        <taxon>Peniculida</taxon>
        <taxon>Parameciidae</taxon>
        <taxon>Paramecium</taxon>
    </lineage>
</organism>
<protein>
    <submittedName>
        <fullName evidence="1">Uncharacterized protein</fullName>
    </submittedName>
</protein>
<keyword evidence="3" id="KW-1185">Reference proteome</keyword>
<gene>
    <name evidence="1" type="ORF">POCTA_138.1.T0210289</name>
    <name evidence="2" type="ORF">POCTA_138.1.T0210291</name>
</gene>
<accession>A0A8S1TAG4</accession>